<organism evidence="1 2">
    <name type="scientific">Acinetobacter ursingii ANC 3649</name>
    <dbReference type="NCBI Taxonomy" id="1257043"/>
    <lineage>
        <taxon>Bacteria</taxon>
        <taxon>Pseudomonadati</taxon>
        <taxon>Pseudomonadota</taxon>
        <taxon>Gammaproteobacteria</taxon>
        <taxon>Moraxellales</taxon>
        <taxon>Moraxellaceae</taxon>
        <taxon>Acinetobacter</taxon>
    </lineage>
</organism>
<evidence type="ECO:0000313" key="2">
    <source>
        <dbReference type="Proteomes" id="UP000013276"/>
    </source>
</evidence>
<dbReference type="AlphaFoldDB" id="N9BWU3"/>
<dbReference type="EMBL" id="APQC01000030">
    <property type="protein sequence ID" value="ENV77786.1"/>
    <property type="molecule type" value="Genomic_DNA"/>
</dbReference>
<protein>
    <submittedName>
        <fullName evidence="1">Uncharacterized protein</fullName>
    </submittedName>
</protein>
<evidence type="ECO:0000313" key="1">
    <source>
        <dbReference type="EMBL" id="ENV77786.1"/>
    </source>
</evidence>
<comment type="caution">
    <text evidence="1">The sequence shown here is derived from an EMBL/GenBank/DDBJ whole genome shotgun (WGS) entry which is preliminary data.</text>
</comment>
<accession>N9BWU3</accession>
<proteinExistence type="predicted"/>
<name>N9BWU3_9GAMM</name>
<gene>
    <name evidence="1" type="ORF">F942_03496</name>
</gene>
<dbReference type="Proteomes" id="UP000013276">
    <property type="component" value="Unassembled WGS sequence"/>
</dbReference>
<sequence length="318" mass="37684">MYLISYELVYTIGITMLTPDRIDKQVNLAGLDKSWTNLLNHLDIDSHPEYNINKTQPWYLANFVDYLRLLNIKFDELNLREIRAVDYDLVDWSFLKSNRLNGVEVFKDLTIYLQKPIFVTQYPKCVAINADVRDRKLAEVIYDYYRRFLPFFYSFIKLIRSTQRLSLERKLPVIDNFMSNFGDLSTGEFYSNIPFDDAELKRILKNGFEKYREHKSEQRFSRAIAELTPMFKALSEYLKIVSTVNYVDLDLIHFLHNAFLGKNFNVYSDLFAMDKEPNLLVNLSWTYTKAVVYVHRLYQKEEEYSDLLTKGPGHTEVL</sequence>
<dbReference type="PATRIC" id="fig|1257043.3.peg.3422"/>
<dbReference type="HOGENOM" id="CLU_873266_0_0_6"/>
<reference evidence="1 2" key="1">
    <citation type="submission" date="2013-02" db="EMBL/GenBank/DDBJ databases">
        <title>The Genome Sequence of Acinetobacter ursingii NIPH ANC_3649.</title>
        <authorList>
            <consortium name="The Broad Institute Genome Sequencing Platform"/>
            <consortium name="The Broad Institute Genome Sequencing Center for Infectious Disease"/>
            <person name="Cerqueira G."/>
            <person name="Feldgarden M."/>
            <person name="Courvalin P."/>
            <person name="Perichon B."/>
            <person name="Grillot-Courvalin C."/>
            <person name="Clermont D."/>
            <person name="Rocha E."/>
            <person name="Yoon E.-J."/>
            <person name="Nemec A."/>
            <person name="Walker B."/>
            <person name="Young S.K."/>
            <person name="Zeng Q."/>
            <person name="Gargeya S."/>
            <person name="Fitzgerald M."/>
            <person name="Haas B."/>
            <person name="Abouelleil A."/>
            <person name="Alvarado L."/>
            <person name="Arachchi H.M."/>
            <person name="Berlin A.M."/>
            <person name="Chapman S.B."/>
            <person name="Dewar J."/>
            <person name="Goldberg J."/>
            <person name="Griggs A."/>
            <person name="Gujja S."/>
            <person name="Hansen M."/>
            <person name="Howarth C."/>
            <person name="Imamovic A."/>
            <person name="Larimer J."/>
            <person name="McCowan C."/>
            <person name="Murphy C."/>
            <person name="Neiman D."/>
            <person name="Pearson M."/>
            <person name="Priest M."/>
            <person name="Roberts A."/>
            <person name="Saif S."/>
            <person name="Shea T."/>
            <person name="Sisk P."/>
            <person name="Sykes S."/>
            <person name="Wortman J."/>
            <person name="Nusbaum C."/>
            <person name="Birren B."/>
        </authorList>
    </citation>
    <scope>NUCLEOTIDE SEQUENCE [LARGE SCALE GENOMIC DNA]</scope>
    <source>
        <strain evidence="1 2">ANC 3649</strain>
    </source>
</reference>
<keyword evidence="2" id="KW-1185">Reference proteome</keyword>